<reference evidence="1" key="1">
    <citation type="submission" date="2021-06" db="EMBL/GenBank/DDBJ databases">
        <authorList>
            <person name="Kallberg Y."/>
            <person name="Tangrot J."/>
            <person name="Rosling A."/>
        </authorList>
    </citation>
    <scope>NUCLEOTIDE SEQUENCE</scope>
    <source>
        <strain evidence="1">MA461A</strain>
    </source>
</reference>
<evidence type="ECO:0000313" key="2">
    <source>
        <dbReference type="Proteomes" id="UP000789920"/>
    </source>
</evidence>
<dbReference type="EMBL" id="CAJVQC010079732">
    <property type="protein sequence ID" value="CAG8817364.1"/>
    <property type="molecule type" value="Genomic_DNA"/>
</dbReference>
<organism evidence="1 2">
    <name type="scientific">Racocetra persica</name>
    <dbReference type="NCBI Taxonomy" id="160502"/>
    <lineage>
        <taxon>Eukaryota</taxon>
        <taxon>Fungi</taxon>
        <taxon>Fungi incertae sedis</taxon>
        <taxon>Mucoromycota</taxon>
        <taxon>Glomeromycotina</taxon>
        <taxon>Glomeromycetes</taxon>
        <taxon>Diversisporales</taxon>
        <taxon>Gigasporaceae</taxon>
        <taxon>Racocetra</taxon>
    </lineage>
</organism>
<name>A0ACA9RY42_9GLOM</name>
<evidence type="ECO:0000313" key="1">
    <source>
        <dbReference type="EMBL" id="CAG8817364.1"/>
    </source>
</evidence>
<accession>A0ACA9RY42</accession>
<gene>
    <name evidence="1" type="ORF">RPERSI_LOCUS24664</name>
</gene>
<feature type="non-terminal residue" evidence="1">
    <location>
        <position position="107"/>
    </location>
</feature>
<proteinExistence type="predicted"/>
<sequence length="107" mass="12649">MQAAATIRKKKLDKEFVKWFHSNYASNFEVLPDLNYVNICHGCNNKYTKKKDLTLQESLIETESEEVIDLTTDIISNVQEHKKIKPLSNKKFRICFNQFKQPRKKLD</sequence>
<protein>
    <submittedName>
        <fullName evidence="1">33228_t:CDS:1</fullName>
    </submittedName>
</protein>
<comment type="caution">
    <text evidence="1">The sequence shown here is derived from an EMBL/GenBank/DDBJ whole genome shotgun (WGS) entry which is preliminary data.</text>
</comment>
<dbReference type="Proteomes" id="UP000789920">
    <property type="component" value="Unassembled WGS sequence"/>
</dbReference>
<keyword evidence="2" id="KW-1185">Reference proteome</keyword>